<dbReference type="OrthoDB" id="4070277at2759"/>
<dbReference type="KEGG" id="ncs:NCAS_0H03390"/>
<keyword evidence="2" id="KW-1185">Reference proteome</keyword>
<evidence type="ECO:0000313" key="2">
    <source>
        <dbReference type="Proteomes" id="UP000001640"/>
    </source>
</evidence>
<dbReference type="EMBL" id="HE576759">
    <property type="protein sequence ID" value="CCC71649.1"/>
    <property type="molecule type" value="Genomic_DNA"/>
</dbReference>
<gene>
    <name evidence="1" type="primary">NCAS0H03390</name>
    <name evidence="1" type="ordered locus">NCAS_0H03390</name>
</gene>
<reference evidence="1 2" key="1">
    <citation type="journal article" date="2011" name="Proc. Natl. Acad. Sci. U.S.A.">
        <title>Evolutionary erosion of yeast sex chromosomes by mating-type switching accidents.</title>
        <authorList>
            <person name="Gordon J.L."/>
            <person name="Armisen D."/>
            <person name="Proux-Wera E."/>
            <person name="Oheigeartaigh S.S."/>
            <person name="Byrne K.P."/>
            <person name="Wolfe K.H."/>
        </authorList>
    </citation>
    <scope>NUCLEOTIDE SEQUENCE [LARGE SCALE GENOMIC DNA]</scope>
    <source>
        <strain evidence="2">ATCC 76901 / BCRC 22586 / CBS 4309 / NBRC 1992 / NRRL Y-12630</strain>
    </source>
</reference>
<name>G0VJH0_NAUCA</name>
<organism evidence="1 2">
    <name type="scientific">Naumovozyma castellii</name>
    <name type="common">Yeast</name>
    <name type="synonym">Saccharomyces castellii</name>
    <dbReference type="NCBI Taxonomy" id="27288"/>
    <lineage>
        <taxon>Eukaryota</taxon>
        <taxon>Fungi</taxon>
        <taxon>Dikarya</taxon>
        <taxon>Ascomycota</taxon>
        <taxon>Saccharomycotina</taxon>
        <taxon>Saccharomycetes</taxon>
        <taxon>Saccharomycetales</taxon>
        <taxon>Saccharomycetaceae</taxon>
        <taxon>Naumovozyma</taxon>
    </lineage>
</organism>
<reference key="2">
    <citation type="submission" date="2011-08" db="EMBL/GenBank/DDBJ databases">
        <title>Genome sequence of Naumovozyma castellii.</title>
        <authorList>
            <person name="Gordon J.L."/>
            <person name="Armisen D."/>
            <person name="Proux-Wera E."/>
            <person name="OhEigeartaigh S.S."/>
            <person name="Byrne K.P."/>
            <person name="Wolfe K.H."/>
        </authorList>
    </citation>
    <scope>NUCLEOTIDE SEQUENCE</scope>
    <source>
        <strain>Type strain:CBS 4309</strain>
    </source>
</reference>
<dbReference type="GeneID" id="96905326"/>
<accession>G0VJH0</accession>
<dbReference type="STRING" id="1064592.G0VJH0"/>
<sequence>MVSLILLRIHVRKNSSIKDLAMAGVKLYGSKFEFRKGQFDVAVEMYLSGSQVIPIQALPGYGKTALFQLPLMAVSLCDQPVVSFVFVPYVCLVSNMNYGSLPLV</sequence>
<evidence type="ECO:0000313" key="1">
    <source>
        <dbReference type="EMBL" id="CCC71649.1"/>
    </source>
</evidence>
<evidence type="ECO:0008006" key="3">
    <source>
        <dbReference type="Google" id="ProtNLM"/>
    </source>
</evidence>
<dbReference type="Proteomes" id="UP000001640">
    <property type="component" value="Chromosome 8"/>
</dbReference>
<dbReference type="RefSeq" id="XP_003677996.1">
    <property type="nucleotide sequence ID" value="XM_003677948.1"/>
</dbReference>
<protein>
    <recommendedName>
        <fullName evidence="3">DEAD/DEAH box helicase domain-containing protein</fullName>
    </recommendedName>
</protein>
<dbReference type="AlphaFoldDB" id="G0VJH0"/>
<proteinExistence type="predicted"/>
<dbReference type="InParanoid" id="G0VJH0"/>
<dbReference type="HOGENOM" id="CLU_2250785_0_0_1"/>